<dbReference type="RefSeq" id="WP_200588222.1">
    <property type="nucleotide sequence ID" value="NZ_JAEHFY010000042.1"/>
</dbReference>
<keyword evidence="2" id="KW-1185">Reference proteome</keyword>
<dbReference type="InterPro" id="IPR012441">
    <property type="entry name" value="DUF1643"/>
</dbReference>
<evidence type="ECO:0000313" key="1">
    <source>
        <dbReference type="EMBL" id="MBK0384525.1"/>
    </source>
</evidence>
<dbReference type="Pfam" id="PF07799">
    <property type="entry name" value="DUF1643"/>
    <property type="match status" value="1"/>
</dbReference>
<dbReference type="EMBL" id="JAEHFY010000042">
    <property type="protein sequence ID" value="MBK0384525.1"/>
    <property type="molecule type" value="Genomic_DNA"/>
</dbReference>
<comment type="caution">
    <text evidence="1">The sequence shown here is derived from an EMBL/GenBank/DDBJ whole genome shotgun (WGS) entry which is preliminary data.</text>
</comment>
<dbReference type="Proteomes" id="UP000660024">
    <property type="component" value="Unassembled WGS sequence"/>
</dbReference>
<accession>A0ABS1BNR0</accession>
<protein>
    <submittedName>
        <fullName evidence="1">DUF1643 domain-containing protein</fullName>
    </submittedName>
</protein>
<gene>
    <name evidence="1" type="ORF">I5M32_16305</name>
</gene>
<sequence>MKEQEAHQPQFFKPAVTSSAVISDCKKYRYTLTRTWNDEKPRVLFIMLNPSTAEADKDDPTIRRCVGFAKSWGYGGIYVVNLFALRATNPKDLLTAPFVVGVENEKWFRRMSSIADLVVCAWGNSPIVNKLQKRLDHTWKPLSWINKPLHYLELSKDGTPKHPLYLLKDLKPKEFEIPMRKVFV</sequence>
<proteinExistence type="predicted"/>
<reference evidence="1 2" key="1">
    <citation type="submission" date="2020-12" db="EMBL/GenBank/DDBJ databases">
        <title>Bacterial novel species Pedobacter sp. SD-b isolated from soil.</title>
        <authorList>
            <person name="Jung H.-Y."/>
        </authorList>
    </citation>
    <scope>NUCLEOTIDE SEQUENCE [LARGE SCALE GENOMIC DNA]</scope>
    <source>
        <strain evidence="1 2">SD-b</strain>
    </source>
</reference>
<organism evidence="1 2">
    <name type="scientific">Pedobacter segetis</name>
    <dbReference type="NCBI Taxonomy" id="2793069"/>
    <lineage>
        <taxon>Bacteria</taxon>
        <taxon>Pseudomonadati</taxon>
        <taxon>Bacteroidota</taxon>
        <taxon>Sphingobacteriia</taxon>
        <taxon>Sphingobacteriales</taxon>
        <taxon>Sphingobacteriaceae</taxon>
        <taxon>Pedobacter</taxon>
    </lineage>
</organism>
<evidence type="ECO:0000313" key="2">
    <source>
        <dbReference type="Proteomes" id="UP000660024"/>
    </source>
</evidence>
<name>A0ABS1BNR0_9SPHI</name>